<organism evidence="1 2">
    <name type="scientific">Orchesella dallaii</name>
    <dbReference type="NCBI Taxonomy" id="48710"/>
    <lineage>
        <taxon>Eukaryota</taxon>
        <taxon>Metazoa</taxon>
        <taxon>Ecdysozoa</taxon>
        <taxon>Arthropoda</taxon>
        <taxon>Hexapoda</taxon>
        <taxon>Collembola</taxon>
        <taxon>Entomobryomorpha</taxon>
        <taxon>Entomobryoidea</taxon>
        <taxon>Orchesellidae</taxon>
        <taxon>Orchesellinae</taxon>
        <taxon>Orchesella</taxon>
    </lineage>
</organism>
<name>A0ABP1R187_9HEXA</name>
<proteinExistence type="predicted"/>
<accession>A0ABP1R187</accession>
<sequence length="220" mass="25419">MESGTSVGVRGKFEKFCCLKIHTSEGTATLYELDQRRCISVTEKQFILDENLFDGNVYRKDRKFCVCDECLQRALFLKDQCILHGTQKHKKTRLDDMKTLRYVDLWQAEENVEWKNLLQHVCNTCERIEDSSARRLTKCTDLVRTEIDNRYISNAALSEALLLLQFSHSKYAVDVFCKTNAAGSFSTVRRTITLLGSEEFCLPQSDVVIGNFDYKKYPIP</sequence>
<protein>
    <submittedName>
        <fullName evidence="1">Uncharacterized protein</fullName>
    </submittedName>
</protein>
<dbReference type="Proteomes" id="UP001642540">
    <property type="component" value="Unassembled WGS sequence"/>
</dbReference>
<gene>
    <name evidence="1" type="ORF">ODALV1_LOCUS17637</name>
</gene>
<evidence type="ECO:0000313" key="1">
    <source>
        <dbReference type="EMBL" id="CAL8117323.1"/>
    </source>
</evidence>
<dbReference type="EMBL" id="CAXLJM020000054">
    <property type="protein sequence ID" value="CAL8117323.1"/>
    <property type="molecule type" value="Genomic_DNA"/>
</dbReference>
<evidence type="ECO:0000313" key="2">
    <source>
        <dbReference type="Proteomes" id="UP001642540"/>
    </source>
</evidence>
<keyword evidence="2" id="KW-1185">Reference proteome</keyword>
<reference evidence="1 2" key="1">
    <citation type="submission" date="2024-08" db="EMBL/GenBank/DDBJ databases">
        <authorList>
            <person name="Cucini C."/>
            <person name="Frati F."/>
        </authorList>
    </citation>
    <scope>NUCLEOTIDE SEQUENCE [LARGE SCALE GENOMIC DNA]</scope>
</reference>
<comment type="caution">
    <text evidence="1">The sequence shown here is derived from an EMBL/GenBank/DDBJ whole genome shotgun (WGS) entry which is preliminary data.</text>
</comment>